<evidence type="ECO:0000259" key="5">
    <source>
        <dbReference type="PROSITE" id="PS50937"/>
    </source>
</evidence>
<dbReference type="Gene3D" id="1.10.1660.10">
    <property type="match status" value="1"/>
</dbReference>
<dbReference type="SMART" id="SM00422">
    <property type="entry name" value="HTH_MERR"/>
    <property type="match status" value="1"/>
</dbReference>
<keyword evidence="3" id="KW-0010">Activator</keyword>
<keyword evidence="2" id="KW-0238">DNA-binding</keyword>
<dbReference type="EMBL" id="JBHSSN010000015">
    <property type="protein sequence ID" value="MFC6323741.1"/>
    <property type="molecule type" value="Genomic_DNA"/>
</dbReference>
<dbReference type="InterPro" id="IPR000551">
    <property type="entry name" value="MerR-type_HTH_dom"/>
</dbReference>
<evidence type="ECO:0000313" key="7">
    <source>
        <dbReference type="Proteomes" id="UP001596186"/>
    </source>
</evidence>
<name>A0ABW1UVH8_9LACO</name>
<dbReference type="InterPro" id="IPR047057">
    <property type="entry name" value="MerR_fam"/>
</dbReference>
<evidence type="ECO:0000256" key="1">
    <source>
        <dbReference type="ARBA" id="ARBA00023015"/>
    </source>
</evidence>
<evidence type="ECO:0000313" key="6">
    <source>
        <dbReference type="EMBL" id="MFC6323741.1"/>
    </source>
</evidence>
<dbReference type="PROSITE" id="PS50937">
    <property type="entry name" value="HTH_MERR_2"/>
    <property type="match status" value="1"/>
</dbReference>
<dbReference type="Gene3D" id="1.10.490.50">
    <property type="entry name" value="Antibiotic binding domain of TipA-like multidrug resistance regulators"/>
    <property type="match status" value="1"/>
</dbReference>
<evidence type="ECO:0000256" key="2">
    <source>
        <dbReference type="ARBA" id="ARBA00023125"/>
    </source>
</evidence>
<dbReference type="Pfam" id="PF07739">
    <property type="entry name" value="TipAS"/>
    <property type="match status" value="1"/>
</dbReference>
<keyword evidence="4" id="KW-0804">Transcription</keyword>
<reference evidence="7" key="1">
    <citation type="journal article" date="2019" name="Int. J. Syst. Evol. Microbiol.">
        <title>The Global Catalogue of Microorganisms (GCM) 10K type strain sequencing project: providing services to taxonomists for standard genome sequencing and annotation.</title>
        <authorList>
            <consortium name="The Broad Institute Genomics Platform"/>
            <consortium name="The Broad Institute Genome Sequencing Center for Infectious Disease"/>
            <person name="Wu L."/>
            <person name="Ma J."/>
        </authorList>
    </citation>
    <scope>NUCLEOTIDE SEQUENCE [LARGE SCALE GENOMIC DNA]</scope>
    <source>
        <strain evidence="7">CCM 8895</strain>
    </source>
</reference>
<protein>
    <submittedName>
        <fullName evidence="6">MerR family transcriptional regulator</fullName>
    </submittedName>
</protein>
<dbReference type="InterPro" id="IPR009061">
    <property type="entry name" value="DNA-bd_dom_put_sf"/>
</dbReference>
<evidence type="ECO:0000256" key="4">
    <source>
        <dbReference type="ARBA" id="ARBA00023163"/>
    </source>
</evidence>
<organism evidence="6 7">
    <name type="scientific">Companilactobacillus baiquanensis</name>
    <dbReference type="NCBI Taxonomy" id="2486005"/>
    <lineage>
        <taxon>Bacteria</taxon>
        <taxon>Bacillati</taxon>
        <taxon>Bacillota</taxon>
        <taxon>Bacilli</taxon>
        <taxon>Lactobacillales</taxon>
        <taxon>Lactobacillaceae</taxon>
        <taxon>Companilactobacillus</taxon>
    </lineage>
</organism>
<accession>A0ABW1UVH8</accession>
<dbReference type="RefSeq" id="WP_125592776.1">
    <property type="nucleotide sequence ID" value="NZ_JBHSSN010000015.1"/>
</dbReference>
<dbReference type="InterPro" id="IPR036244">
    <property type="entry name" value="TipA-like_antibiotic-bd"/>
</dbReference>
<evidence type="ECO:0000256" key="3">
    <source>
        <dbReference type="ARBA" id="ARBA00023159"/>
    </source>
</evidence>
<proteinExistence type="predicted"/>
<dbReference type="PANTHER" id="PTHR30204:SF90">
    <property type="entry name" value="HTH-TYPE TRANSCRIPTIONAL ACTIVATOR MTA"/>
    <property type="match status" value="1"/>
</dbReference>
<dbReference type="Pfam" id="PF13411">
    <property type="entry name" value="MerR_1"/>
    <property type="match status" value="1"/>
</dbReference>
<dbReference type="InterPro" id="IPR012925">
    <property type="entry name" value="TipAS_dom"/>
</dbReference>
<dbReference type="PANTHER" id="PTHR30204">
    <property type="entry name" value="REDOX-CYCLING DRUG-SENSING TRANSCRIPTIONAL ACTIVATOR SOXR"/>
    <property type="match status" value="1"/>
</dbReference>
<sequence>MEYTVKQLADLSGVSARTLRYYDQIDLLKPSYITEKNYRIYEEKQVDRLQQILFFRSLDFPLNKVKKIMDDTNYSELGALNTQKQLLITQRKHLDSLLANIQNTIDNYKGDITMTDTEKFAAFKEKAIEENEKEFGKEIREKYGDEEVKQSNLKYGNLTEIQFDQMKTLEKQMIADLNKLVLVPEMDSKLAKKIYQEHRDWLGFSWPNYSKEAHRGLVQMYVNDRRFAKYYDNKAGQPVTELLKKVVDFYTK</sequence>
<keyword evidence="7" id="KW-1185">Reference proteome</keyword>
<gene>
    <name evidence="6" type="ORF">ACFP1F_08325</name>
</gene>
<keyword evidence="1" id="KW-0805">Transcription regulation</keyword>
<dbReference type="Proteomes" id="UP001596186">
    <property type="component" value="Unassembled WGS sequence"/>
</dbReference>
<dbReference type="SUPFAM" id="SSF89082">
    <property type="entry name" value="Antibiotic binding domain of TipA-like multidrug resistance regulators"/>
    <property type="match status" value="1"/>
</dbReference>
<feature type="domain" description="HTH merR-type" evidence="5">
    <location>
        <begin position="1"/>
        <end position="71"/>
    </location>
</feature>
<comment type="caution">
    <text evidence="6">The sequence shown here is derived from an EMBL/GenBank/DDBJ whole genome shotgun (WGS) entry which is preliminary data.</text>
</comment>
<dbReference type="CDD" id="cd01106">
    <property type="entry name" value="HTH_TipAL-Mta"/>
    <property type="match status" value="1"/>
</dbReference>
<dbReference type="SUPFAM" id="SSF46955">
    <property type="entry name" value="Putative DNA-binding domain"/>
    <property type="match status" value="1"/>
</dbReference>